<reference evidence="1" key="1">
    <citation type="submission" date="2023-04" db="EMBL/GenBank/DDBJ databases">
        <title>Ambrosiozyma monospora NBRC 10751.</title>
        <authorList>
            <person name="Ichikawa N."/>
            <person name="Sato H."/>
            <person name="Tonouchi N."/>
        </authorList>
    </citation>
    <scope>NUCLEOTIDE SEQUENCE</scope>
    <source>
        <strain evidence="1">NBRC 10751</strain>
    </source>
</reference>
<evidence type="ECO:0000313" key="1">
    <source>
        <dbReference type="EMBL" id="GME97613.1"/>
    </source>
</evidence>
<protein>
    <submittedName>
        <fullName evidence="1">Unnamed protein product</fullName>
    </submittedName>
</protein>
<proteinExistence type="predicted"/>
<dbReference type="EMBL" id="BSXS01010178">
    <property type="protein sequence ID" value="GME97613.1"/>
    <property type="molecule type" value="Genomic_DNA"/>
</dbReference>
<accession>A0ACB5TY06</accession>
<comment type="caution">
    <text evidence="1">The sequence shown here is derived from an EMBL/GenBank/DDBJ whole genome shotgun (WGS) entry which is preliminary data.</text>
</comment>
<organism evidence="1 2">
    <name type="scientific">Ambrosiozyma monospora</name>
    <name type="common">Yeast</name>
    <name type="synonym">Endomycopsis monosporus</name>
    <dbReference type="NCBI Taxonomy" id="43982"/>
    <lineage>
        <taxon>Eukaryota</taxon>
        <taxon>Fungi</taxon>
        <taxon>Dikarya</taxon>
        <taxon>Ascomycota</taxon>
        <taxon>Saccharomycotina</taxon>
        <taxon>Pichiomycetes</taxon>
        <taxon>Pichiales</taxon>
        <taxon>Pichiaceae</taxon>
        <taxon>Ambrosiozyma</taxon>
    </lineage>
</organism>
<evidence type="ECO:0000313" key="2">
    <source>
        <dbReference type="Proteomes" id="UP001165064"/>
    </source>
</evidence>
<keyword evidence="2" id="KW-1185">Reference proteome</keyword>
<name>A0ACB5TY06_AMBMO</name>
<sequence length="361" mass="39469">MANIPSTSSRNTSPLADPLDALSTSSPTHNRPNFLQNKSHSVTANNPNVLTAPRTNHHHTRNASTPSFNSRNILANSGVINEHKRKNSKLSVTTSNSRRRSSTLNGLGLSSKSVNLPSAIPGSERLLDESPQHRRSSSFKLSPNPLYSRTGSLSLESNKAHRNSASLSLTPSKLNTSLSPRLPTIDSPEDYSPTSRLSSSSFSDNNLTSPRPVRSRSGTGAFSVGGNSNGGGSQDTGLFAELRQRYPHMAVTILSILSWYCFSVSISLYNRWMFSNKNLNFSFPILITSFHQTILFCLSLGTLICIPRFRLNSNDIQPSGGYKPMEPLENFDYADIETNNMNNNATNPTSSTADTDEFADR</sequence>
<dbReference type="Proteomes" id="UP001165064">
    <property type="component" value="Unassembled WGS sequence"/>
</dbReference>
<gene>
    <name evidence="1" type="ORF">Amon02_001028400</name>
</gene>